<dbReference type="Pfam" id="PF13435">
    <property type="entry name" value="Cytochrome_C554"/>
    <property type="match status" value="1"/>
</dbReference>
<reference evidence="4 6" key="1">
    <citation type="submission" date="2022-06" db="EMBL/GenBank/DDBJ databases">
        <title>Leptospira isolates from biofilms formed at urban environments.</title>
        <authorList>
            <person name="Ribeiro P.S."/>
            <person name="Sousa T."/>
            <person name="Carvalho N."/>
            <person name="Aburjaile F."/>
            <person name="Neves F."/>
            <person name="Oliveira D."/>
            <person name="Blanco L."/>
            <person name="Lima J."/>
            <person name="Costa F."/>
            <person name="Brenig B."/>
            <person name="Soares S."/>
            <person name="Ramos R."/>
            <person name="Goes-Neto A."/>
            <person name="Matiuzzi M."/>
            <person name="Azevedo V."/>
            <person name="Ristow P."/>
        </authorList>
    </citation>
    <scope>NUCLEOTIDE SEQUENCE</scope>
    <source>
        <strain evidence="3 6">VSF19</strain>
        <strain evidence="4">VSF20</strain>
    </source>
</reference>
<evidence type="ECO:0000313" key="4">
    <source>
        <dbReference type="EMBL" id="MCW7530903.1"/>
    </source>
</evidence>
<organism evidence="4 5">
    <name type="scientific">Leptospira soteropolitanensis</name>
    <dbReference type="NCBI Taxonomy" id="2950025"/>
    <lineage>
        <taxon>Bacteria</taxon>
        <taxon>Pseudomonadati</taxon>
        <taxon>Spirochaetota</taxon>
        <taxon>Spirochaetia</taxon>
        <taxon>Leptospirales</taxon>
        <taxon>Leptospiraceae</taxon>
        <taxon>Leptospira</taxon>
    </lineage>
</organism>
<evidence type="ECO:0000313" key="3">
    <source>
        <dbReference type="EMBL" id="MCW7527046.1"/>
    </source>
</evidence>
<gene>
    <name evidence="3" type="ORF">ND861_11865</name>
    <name evidence="4" type="ORF">ND862_11820</name>
</gene>
<dbReference type="GO" id="GO:0016491">
    <property type="term" value="F:oxidoreductase activity"/>
    <property type="evidence" value="ECO:0007669"/>
    <property type="project" value="TreeGrafter"/>
</dbReference>
<evidence type="ECO:0000313" key="6">
    <source>
        <dbReference type="Proteomes" id="UP001208912"/>
    </source>
</evidence>
<comment type="caution">
    <text evidence="4">The sequence shown here is derived from an EMBL/GenBank/DDBJ whole genome shotgun (WGS) entry which is preliminary data.</text>
</comment>
<dbReference type="Proteomes" id="UP001208540">
    <property type="component" value="Unassembled WGS sequence"/>
</dbReference>
<evidence type="ECO:0000259" key="2">
    <source>
        <dbReference type="Pfam" id="PF13435"/>
    </source>
</evidence>
<dbReference type="InterPro" id="IPR036280">
    <property type="entry name" value="Multihaem_cyt_sf"/>
</dbReference>
<accession>A0AAW5VMT2</accession>
<keyword evidence="6" id="KW-1185">Reference proteome</keyword>
<sequence>MKRIIFILLFLFLALGIGVYLYLNQRVVTIEQVFPGKIWAKPIENLPDLKGVGAPTAKNCGGCHTEIYEEWKLSTHANALSDIQFQSELAKPSSPKWICLNCHIPVQNQRETIVTGLINGDYFRPVEIPNPNFNIEMQKEGVTCATCHVRLDSESNQSYVIGGTGGTSPPHPVKINRKQLLDRCYDCHNETYTLNESLICSFQTGTELIATKSSESCSSCHQPEVRRSLVKPSLNKPIRTSHKHGFIGGGVPKTFDLYPDQIRLGYKPGIVLSNIKVENNTIEVILTNSNASHHVTTGDPERFYRLILVGIDRFGKTIYKEETTIGQEWTWSPVAKKVSDNRIPYKNSFLWKLDRPNLPIETYQFQAIHVRLKNITSDYMVQSSGYVSSPYKEQVEKMKDLYPHSSLIIESQYQLKTKSRKDTPLEELFKRNASRKGE</sequence>
<dbReference type="EMBL" id="JAMQPL010000005">
    <property type="protein sequence ID" value="MCW7530903.1"/>
    <property type="molecule type" value="Genomic_DNA"/>
</dbReference>
<dbReference type="InterPro" id="IPR051829">
    <property type="entry name" value="Multiheme_Cytochr_ET"/>
</dbReference>
<dbReference type="SUPFAM" id="SSF48695">
    <property type="entry name" value="Multiheme cytochromes"/>
    <property type="match status" value="1"/>
</dbReference>
<feature type="domain" description="Cytochrome c-552/4" evidence="2">
    <location>
        <begin position="60"/>
        <end position="114"/>
    </location>
</feature>
<dbReference type="InterPro" id="IPR023155">
    <property type="entry name" value="Cyt_c-552/4"/>
</dbReference>
<dbReference type="EMBL" id="JAMQPM010000005">
    <property type="protein sequence ID" value="MCW7527046.1"/>
    <property type="molecule type" value="Genomic_DNA"/>
</dbReference>
<dbReference type="AlphaFoldDB" id="A0AAW5VMT2"/>
<dbReference type="PANTHER" id="PTHR35038">
    <property type="entry name" value="DISSIMILATORY SULFITE REDUCTASE SIRA"/>
    <property type="match status" value="1"/>
</dbReference>
<evidence type="ECO:0000256" key="1">
    <source>
        <dbReference type="ARBA" id="ARBA00022729"/>
    </source>
</evidence>
<proteinExistence type="predicted"/>
<name>A0AAW5VMT2_9LEPT</name>
<dbReference type="PANTHER" id="PTHR35038:SF8">
    <property type="entry name" value="C-TYPE POLYHEME CYTOCHROME OMCC"/>
    <property type="match status" value="1"/>
</dbReference>
<dbReference type="Gene3D" id="1.10.1130.10">
    <property type="entry name" value="Flavocytochrome C3, Chain A"/>
    <property type="match status" value="1"/>
</dbReference>
<keyword evidence="1" id="KW-0732">Signal</keyword>
<protein>
    <submittedName>
        <fullName evidence="4">Cytochrome c family protein</fullName>
    </submittedName>
</protein>
<evidence type="ECO:0000313" key="5">
    <source>
        <dbReference type="Proteomes" id="UP001208540"/>
    </source>
</evidence>
<dbReference type="RefSeq" id="WP_265352421.1">
    <property type="nucleotide sequence ID" value="NZ_JAMQPL010000005.1"/>
</dbReference>
<dbReference type="Proteomes" id="UP001208912">
    <property type="component" value="Unassembled WGS sequence"/>
</dbReference>